<evidence type="ECO:0000313" key="1">
    <source>
        <dbReference type="EMBL" id="MBW2936604.1"/>
    </source>
</evidence>
<dbReference type="PROSITE" id="PS51257">
    <property type="entry name" value="PROKAR_LIPOPROTEIN"/>
    <property type="match status" value="1"/>
</dbReference>
<reference evidence="1" key="1">
    <citation type="submission" date="2021-07" db="EMBL/GenBank/DDBJ databases">
        <title>Aureisphaera sp. CAU 1614 isolated from sea sediment.</title>
        <authorList>
            <person name="Kim W."/>
        </authorList>
    </citation>
    <scope>NUCLEOTIDE SEQUENCE</scope>
    <source>
        <strain evidence="1">CAU 1614</strain>
    </source>
</reference>
<organism evidence="1 2">
    <name type="scientific">Halomarinibacterium sedimenti</name>
    <dbReference type="NCBI Taxonomy" id="2857106"/>
    <lineage>
        <taxon>Bacteria</taxon>
        <taxon>Pseudomonadati</taxon>
        <taxon>Bacteroidota</taxon>
        <taxon>Flavobacteriia</taxon>
        <taxon>Flavobacteriales</taxon>
        <taxon>Flavobacteriaceae</taxon>
        <taxon>Halomarinibacterium</taxon>
    </lineage>
</organism>
<evidence type="ECO:0000313" key="2">
    <source>
        <dbReference type="Proteomes" id="UP001138686"/>
    </source>
</evidence>
<accession>A0A9X1JU97</accession>
<keyword evidence="2" id="KW-1185">Reference proteome</keyword>
<dbReference type="Proteomes" id="UP001138686">
    <property type="component" value="Unassembled WGS sequence"/>
</dbReference>
<comment type="caution">
    <text evidence="1">The sequence shown here is derived from an EMBL/GenBank/DDBJ whole genome shotgun (WGS) entry which is preliminary data.</text>
</comment>
<proteinExistence type="predicted"/>
<name>A0A9X1JU97_9FLAO</name>
<dbReference type="AlphaFoldDB" id="A0A9X1JU97"/>
<dbReference type="RefSeq" id="WP_219050419.1">
    <property type="nucleotide sequence ID" value="NZ_JAHWDP010000001.1"/>
</dbReference>
<sequence>MKYDFLIVLVIILSIVSCKNTPEKASNSEPLQTTASEIVFKNKGHELVYEMTQKTGDYNTLAAKKDVVYTYTYETPDGKKDVSTEKYIFNGELSYGQYQQHERTLPQLEGTIEQGYNGTEFWLKHQGGYLEDEAFMKRVVFNRKTNFYWFAMFQKLLDPGLHYEYLNEAVVNTKKYDLVKVTFESEDDSPKDIYLLYINQNTKLVDQFLFTVVDFNVVENPMLMQLEYEEIDGMLIPTKRQYKKSTWDAQVTEEPWINVTWSNITFNNHLTAEEFNKK</sequence>
<dbReference type="EMBL" id="JAHWDP010000001">
    <property type="protein sequence ID" value="MBW2936604.1"/>
    <property type="molecule type" value="Genomic_DNA"/>
</dbReference>
<gene>
    <name evidence="1" type="ORF">KXJ69_00710</name>
</gene>
<protein>
    <submittedName>
        <fullName evidence="1">Uncharacterized protein</fullName>
    </submittedName>
</protein>